<organism evidence="2 3">
    <name type="scientific">Lecanosticta acicola</name>
    <dbReference type="NCBI Taxonomy" id="111012"/>
    <lineage>
        <taxon>Eukaryota</taxon>
        <taxon>Fungi</taxon>
        <taxon>Dikarya</taxon>
        <taxon>Ascomycota</taxon>
        <taxon>Pezizomycotina</taxon>
        <taxon>Dothideomycetes</taxon>
        <taxon>Dothideomycetidae</taxon>
        <taxon>Mycosphaerellales</taxon>
        <taxon>Mycosphaerellaceae</taxon>
        <taxon>Lecanosticta</taxon>
    </lineage>
</organism>
<name>A0AAI8VUQ8_9PEZI</name>
<reference evidence="2" key="1">
    <citation type="submission" date="2023-11" db="EMBL/GenBank/DDBJ databases">
        <authorList>
            <person name="Alioto T."/>
            <person name="Alioto T."/>
            <person name="Gomez Garrido J."/>
        </authorList>
    </citation>
    <scope>NUCLEOTIDE SEQUENCE</scope>
</reference>
<evidence type="ECO:0000256" key="1">
    <source>
        <dbReference type="SAM" id="MobiDB-lite"/>
    </source>
</evidence>
<evidence type="ECO:0000313" key="3">
    <source>
        <dbReference type="Proteomes" id="UP001296104"/>
    </source>
</evidence>
<keyword evidence="3" id="KW-1185">Reference proteome</keyword>
<accession>A0AAI8VUQ8</accession>
<dbReference type="Proteomes" id="UP001296104">
    <property type="component" value="Unassembled WGS sequence"/>
</dbReference>
<feature type="region of interest" description="Disordered" evidence="1">
    <location>
        <begin position="202"/>
        <end position="270"/>
    </location>
</feature>
<dbReference type="AlphaFoldDB" id="A0AAI8VUQ8"/>
<feature type="compositionally biased region" description="Basic and acidic residues" evidence="1">
    <location>
        <begin position="202"/>
        <end position="238"/>
    </location>
</feature>
<feature type="compositionally biased region" description="Basic and acidic residues" evidence="1">
    <location>
        <begin position="247"/>
        <end position="257"/>
    </location>
</feature>
<sequence>MARDVEVTDEAVRRLIESDMTPKPDWGCLRNSLEDWRYSTERKVGTPIREHRRYYDPQRESSRNYINPGYPNASGKMKADIVCNRYYQLKIELDQAIKDPPILECVQRDIDELFPNNWINRARVWAECARAYEEYEAELSWAEAQGHEEASRRFQHAKRPKQSSMRNFKALRKTRERVVIEAQDGDTRTPMSASGRIAKPWPETERMKMTSRAQERLDMERRLRKRREDSGNIEKRDVTMGGVPVDQEARAGEEGDGRVQQQQQPEDAFDEYYDISPITVRRIADRMRLAREQQQ</sequence>
<gene>
    <name evidence="2" type="ORF">LECACI_7A000183</name>
</gene>
<dbReference type="EMBL" id="CAVMBE010000001">
    <property type="protein sequence ID" value="CAK3751546.1"/>
    <property type="molecule type" value="Genomic_DNA"/>
</dbReference>
<evidence type="ECO:0000313" key="2">
    <source>
        <dbReference type="EMBL" id="CAK3751546.1"/>
    </source>
</evidence>
<proteinExistence type="predicted"/>
<comment type="caution">
    <text evidence="2">The sequence shown here is derived from an EMBL/GenBank/DDBJ whole genome shotgun (WGS) entry which is preliminary data.</text>
</comment>
<protein>
    <submittedName>
        <fullName evidence="2">Uncharacterized protein</fullName>
    </submittedName>
</protein>